<evidence type="ECO:0000256" key="11">
    <source>
        <dbReference type="ARBA" id="ARBA00023228"/>
    </source>
</evidence>
<keyword evidence="11" id="KW-0458">Lysosome</keyword>
<keyword evidence="10" id="KW-0804">Transcription</keyword>
<comment type="caution">
    <text evidence="17">The sequence shown here is derived from an EMBL/GenBank/DDBJ whole genome shotgun (WGS) entry which is preliminary data.</text>
</comment>
<proteinExistence type="inferred from homology"/>
<dbReference type="OrthoDB" id="6629737at2759"/>
<keyword evidence="8" id="KW-0805">Transcription regulation</keyword>
<keyword evidence="4" id="KW-0812">Transmembrane</keyword>
<dbReference type="Proteomes" id="UP001152622">
    <property type="component" value="Chromosome 2"/>
</dbReference>
<keyword evidence="5" id="KW-0732">Signal</keyword>
<evidence type="ECO:0000256" key="3">
    <source>
        <dbReference type="ARBA" id="ARBA00006655"/>
    </source>
</evidence>
<keyword evidence="7" id="KW-1133">Transmembrane helix</keyword>
<evidence type="ECO:0000256" key="7">
    <source>
        <dbReference type="ARBA" id="ARBA00022989"/>
    </source>
</evidence>
<evidence type="ECO:0000256" key="5">
    <source>
        <dbReference type="ARBA" id="ARBA00022729"/>
    </source>
</evidence>
<comment type="subcellular location">
    <subcellularLocation>
        <location evidence="1">Cytoplasmic vesicle membrane</location>
        <topology evidence="1">Single-pass type I membrane protein</topology>
    </subcellularLocation>
    <subcellularLocation>
        <location evidence="13">Late endosome membrane</location>
        <topology evidence="13">Single-pass membrane protein</topology>
    </subcellularLocation>
    <subcellularLocation>
        <location evidence="2">Lysosome membrane</location>
        <topology evidence="2">Single-pass membrane protein</topology>
    </subcellularLocation>
</comment>
<evidence type="ECO:0000256" key="13">
    <source>
        <dbReference type="ARBA" id="ARBA00035628"/>
    </source>
</evidence>
<protein>
    <recommendedName>
        <fullName evidence="14">WW domain binding protein VOPP1</fullName>
    </recommendedName>
    <alternativeName>
        <fullName evidence="15">Vesicular, overexpressed in cancer, prosurvival protein 1</fullName>
    </alternativeName>
</protein>
<feature type="compositionally biased region" description="Pro residues" evidence="16">
    <location>
        <begin position="146"/>
        <end position="157"/>
    </location>
</feature>
<evidence type="ECO:0000256" key="1">
    <source>
        <dbReference type="ARBA" id="ARBA00004358"/>
    </source>
</evidence>
<dbReference type="PANTHER" id="PTHR14971:SF2">
    <property type="entry name" value="VESICULAR, OVEREXPRESSED IN CANCER, PROSURVIVAL PROTEIN 1"/>
    <property type="match status" value="1"/>
</dbReference>
<keyword evidence="18" id="KW-1185">Reference proteome</keyword>
<evidence type="ECO:0000313" key="18">
    <source>
        <dbReference type="Proteomes" id="UP001152622"/>
    </source>
</evidence>
<evidence type="ECO:0000256" key="2">
    <source>
        <dbReference type="ARBA" id="ARBA00004363"/>
    </source>
</evidence>
<comment type="similarity">
    <text evidence="3">Belongs to the VOPP1/ECOP family.</text>
</comment>
<name>A0A9Q1G3M3_SYNKA</name>
<evidence type="ECO:0000256" key="16">
    <source>
        <dbReference type="SAM" id="MobiDB-lite"/>
    </source>
</evidence>
<evidence type="ECO:0000256" key="15">
    <source>
        <dbReference type="ARBA" id="ARBA00035715"/>
    </source>
</evidence>
<dbReference type="EMBL" id="JAINUF010000002">
    <property type="protein sequence ID" value="KAJ8374842.1"/>
    <property type="molecule type" value="Genomic_DNA"/>
</dbReference>
<evidence type="ECO:0000256" key="14">
    <source>
        <dbReference type="ARBA" id="ARBA00035708"/>
    </source>
</evidence>
<feature type="region of interest" description="Disordered" evidence="16">
    <location>
        <begin position="1"/>
        <end position="30"/>
    </location>
</feature>
<dbReference type="GO" id="GO:0005765">
    <property type="term" value="C:lysosomal membrane"/>
    <property type="evidence" value="ECO:0007669"/>
    <property type="project" value="UniProtKB-SubCell"/>
</dbReference>
<dbReference type="GO" id="GO:0031902">
    <property type="term" value="C:late endosome membrane"/>
    <property type="evidence" value="ECO:0007669"/>
    <property type="project" value="UniProtKB-SubCell"/>
</dbReference>
<organism evidence="17 18">
    <name type="scientific">Synaphobranchus kaupii</name>
    <name type="common">Kaup's arrowtooth eel</name>
    <dbReference type="NCBI Taxonomy" id="118154"/>
    <lineage>
        <taxon>Eukaryota</taxon>
        <taxon>Metazoa</taxon>
        <taxon>Chordata</taxon>
        <taxon>Craniata</taxon>
        <taxon>Vertebrata</taxon>
        <taxon>Euteleostomi</taxon>
        <taxon>Actinopterygii</taxon>
        <taxon>Neopterygii</taxon>
        <taxon>Teleostei</taxon>
        <taxon>Anguilliformes</taxon>
        <taxon>Synaphobranchidae</taxon>
        <taxon>Synaphobranchus</taxon>
    </lineage>
</organism>
<evidence type="ECO:0000256" key="10">
    <source>
        <dbReference type="ARBA" id="ARBA00023163"/>
    </source>
</evidence>
<keyword evidence="9" id="KW-0472">Membrane</keyword>
<dbReference type="AlphaFoldDB" id="A0A9Q1G3M3"/>
<reference evidence="17" key="1">
    <citation type="journal article" date="2023" name="Science">
        <title>Genome structures resolve the early diversification of teleost fishes.</title>
        <authorList>
            <person name="Parey E."/>
            <person name="Louis A."/>
            <person name="Montfort J."/>
            <person name="Bouchez O."/>
            <person name="Roques C."/>
            <person name="Iampietro C."/>
            <person name="Lluch J."/>
            <person name="Castinel A."/>
            <person name="Donnadieu C."/>
            <person name="Desvignes T."/>
            <person name="Floi Bucao C."/>
            <person name="Jouanno E."/>
            <person name="Wen M."/>
            <person name="Mejri S."/>
            <person name="Dirks R."/>
            <person name="Jansen H."/>
            <person name="Henkel C."/>
            <person name="Chen W.J."/>
            <person name="Zahm M."/>
            <person name="Cabau C."/>
            <person name="Klopp C."/>
            <person name="Thompson A.W."/>
            <person name="Robinson-Rechavi M."/>
            <person name="Braasch I."/>
            <person name="Lecointre G."/>
            <person name="Bobe J."/>
            <person name="Postlethwait J.H."/>
            <person name="Berthelot C."/>
            <person name="Roest Crollius H."/>
            <person name="Guiguen Y."/>
        </authorList>
    </citation>
    <scope>NUCLEOTIDE SEQUENCE</scope>
    <source>
        <strain evidence="17">WJC10195</strain>
    </source>
</reference>
<keyword evidence="6" id="KW-0967">Endosome</keyword>
<evidence type="ECO:0000256" key="12">
    <source>
        <dbReference type="ARBA" id="ARBA00023329"/>
    </source>
</evidence>
<evidence type="ECO:0000256" key="9">
    <source>
        <dbReference type="ARBA" id="ARBA00023136"/>
    </source>
</evidence>
<evidence type="ECO:0000256" key="6">
    <source>
        <dbReference type="ARBA" id="ARBA00022753"/>
    </source>
</evidence>
<gene>
    <name evidence="17" type="ORF">SKAU_G00054220</name>
</gene>
<feature type="region of interest" description="Disordered" evidence="16">
    <location>
        <begin position="146"/>
        <end position="167"/>
    </location>
</feature>
<sequence length="167" mass="18241">MELPAFVSPRGRRRLPACSEAAPEPAPGESRDARRNRLMLILILILILLASLSRQQLSAALRPARQARGGFSRQLLRFASSLGARLLDSSPPVTLNKAQLLTGRFLGSQPGMQNYGDPGGAMMTPLTPAYQVQPNSPHMMAPYPPPPSYCNHPPPPYDQVFNTSEKK</sequence>
<keyword evidence="12" id="KW-0968">Cytoplasmic vesicle</keyword>
<dbReference type="InterPro" id="IPR026229">
    <property type="entry name" value="VOPP1"/>
</dbReference>
<accession>A0A9Q1G3M3</accession>
<evidence type="ECO:0000256" key="8">
    <source>
        <dbReference type="ARBA" id="ARBA00023015"/>
    </source>
</evidence>
<evidence type="ECO:0000313" key="17">
    <source>
        <dbReference type="EMBL" id="KAJ8374842.1"/>
    </source>
</evidence>
<evidence type="ECO:0000256" key="4">
    <source>
        <dbReference type="ARBA" id="ARBA00022692"/>
    </source>
</evidence>
<dbReference type="PANTHER" id="PTHR14971">
    <property type="entry name" value="VESICULAR, OVEREXPRESSED IN CANCER, PROSURVIVAL PROTEIN 1"/>
    <property type="match status" value="1"/>
</dbReference>